<keyword evidence="1" id="KW-0732">Signal</keyword>
<sequence length="235" mass="25842" precursor="true">MKAFPILFAALLLCASAYGGAISGAVIREEGAIYLEDLLVKPARLATIADAPIYYHNDLGRYLGTLRKGQIVELQAITDKAYRVRGVAQQGQVAGWVDPKYLNPLKKDFVENLKQNAARLEQVRALIARNEVAINMTLEEVQQALGKPTKKTSHVDASGRQDVWEFIRYESVPQETFGRDFKGNLVSTVTYIKVPTGKLAITFANNLVSSLEQTEGSIEKGAQPKIVSAPFAVNY</sequence>
<evidence type="ECO:0008006" key="4">
    <source>
        <dbReference type="Google" id="ProtNLM"/>
    </source>
</evidence>
<keyword evidence="3" id="KW-1185">Reference proteome</keyword>
<feature type="chain" id="PRO_5002802181" description="SH3b domain-containing protein" evidence="1">
    <location>
        <begin position="22"/>
        <end position="235"/>
    </location>
</feature>
<dbReference type="RefSeq" id="WP_006978883.1">
    <property type="nucleotide sequence ID" value="NZ_ABVL01000003.1"/>
</dbReference>
<protein>
    <recommendedName>
        <fullName evidence="4">SH3b domain-containing protein</fullName>
    </recommendedName>
</protein>
<evidence type="ECO:0000313" key="3">
    <source>
        <dbReference type="Proteomes" id="UP000005824"/>
    </source>
</evidence>
<organism evidence="2 3">
    <name type="scientific">Chthoniobacter flavus Ellin428</name>
    <dbReference type="NCBI Taxonomy" id="497964"/>
    <lineage>
        <taxon>Bacteria</taxon>
        <taxon>Pseudomonadati</taxon>
        <taxon>Verrucomicrobiota</taxon>
        <taxon>Spartobacteria</taxon>
        <taxon>Chthoniobacterales</taxon>
        <taxon>Chthoniobacteraceae</taxon>
        <taxon>Chthoniobacter</taxon>
    </lineage>
</organism>
<feature type="signal peptide" evidence="1">
    <location>
        <begin position="1"/>
        <end position="21"/>
    </location>
</feature>
<dbReference type="eggNOG" id="ENOG50341UX">
    <property type="taxonomic scope" value="Bacteria"/>
</dbReference>
<dbReference type="InParanoid" id="B4CWU4"/>
<dbReference type="AlphaFoldDB" id="B4CWU4"/>
<reference evidence="2 3" key="1">
    <citation type="journal article" date="2011" name="J. Bacteriol.">
        <title>Genome sequence of Chthoniobacter flavus Ellin428, an aerobic heterotrophic soil bacterium.</title>
        <authorList>
            <person name="Kant R."/>
            <person name="van Passel M.W."/>
            <person name="Palva A."/>
            <person name="Lucas S."/>
            <person name="Lapidus A."/>
            <person name="Glavina Del Rio T."/>
            <person name="Dalin E."/>
            <person name="Tice H."/>
            <person name="Bruce D."/>
            <person name="Goodwin L."/>
            <person name="Pitluck S."/>
            <person name="Larimer F.W."/>
            <person name="Land M.L."/>
            <person name="Hauser L."/>
            <person name="Sangwan P."/>
            <person name="de Vos W.M."/>
            <person name="Janssen P.H."/>
            <person name="Smidt H."/>
        </authorList>
    </citation>
    <scope>NUCLEOTIDE SEQUENCE [LARGE SCALE GENOMIC DNA]</scope>
    <source>
        <strain evidence="2 3">Ellin428</strain>
    </source>
</reference>
<gene>
    <name evidence="2" type="ORF">CfE428DRAFT_1557</name>
</gene>
<proteinExistence type="predicted"/>
<dbReference type="EMBL" id="ABVL01000003">
    <property type="protein sequence ID" value="EDY21264.1"/>
    <property type="molecule type" value="Genomic_DNA"/>
</dbReference>
<evidence type="ECO:0000313" key="2">
    <source>
        <dbReference type="EMBL" id="EDY21264.1"/>
    </source>
</evidence>
<name>B4CWU4_9BACT</name>
<evidence type="ECO:0000256" key="1">
    <source>
        <dbReference type="SAM" id="SignalP"/>
    </source>
</evidence>
<dbReference type="STRING" id="497964.CfE428DRAFT_1557"/>
<comment type="caution">
    <text evidence="2">The sequence shown here is derived from an EMBL/GenBank/DDBJ whole genome shotgun (WGS) entry which is preliminary data.</text>
</comment>
<accession>B4CWU4</accession>
<dbReference type="Proteomes" id="UP000005824">
    <property type="component" value="Unassembled WGS sequence"/>
</dbReference>